<evidence type="ECO:0000313" key="4">
    <source>
        <dbReference type="Proteomes" id="UP000245014"/>
    </source>
</evidence>
<gene>
    <name evidence="3" type="ORF">DF188_09100</name>
</gene>
<keyword evidence="1" id="KW-0328">Glycosyltransferase</keyword>
<evidence type="ECO:0000313" key="3">
    <source>
        <dbReference type="EMBL" id="PWE19802.1"/>
    </source>
</evidence>
<name>A0A2U2BYM3_9BACT</name>
<keyword evidence="2" id="KW-0808">Transferase</keyword>
<sequence>MIKKLILKLLLQKKYKEPINKKEINKILLIRNLKIGDAIVSFPLLRELKKKFPSSEIDIYASTNSDFLFKKLPYCTNVFTKFKKKYFYKTLKQIMLMKSRKYDLIIEAVPMRFGLELSIWYMKPKWVIGFGKSSGDQKLGISRNELSFYDKLAIEENNKHASEHMCSLLNLLDINNYSTKMEFPFDEEKYNYAQKFVSELPKREGIIALNVDASNNKSTLYKDQIVNFSNYLKEYTLIIMSLPSRQKEINEIIKSEKLSNCVLSYTTKTIFDAAELIRCCDLLISPDTSFIHISSGINLPTIGIYYKNNFNYWGPKSDIKYVIKSDIDKKSHLIKNINFTQITEYIREIYLKKEKSNQTYLHKNIL</sequence>
<dbReference type="SUPFAM" id="SSF53756">
    <property type="entry name" value="UDP-Glycosyltransferase/glycogen phosphorylase"/>
    <property type="match status" value="1"/>
</dbReference>
<protein>
    <recommendedName>
        <fullName evidence="5">Lipopolysaccharide heptosyltransferase family protein</fullName>
    </recommendedName>
</protein>
<dbReference type="Pfam" id="PF01075">
    <property type="entry name" value="Glyco_transf_9"/>
    <property type="match status" value="1"/>
</dbReference>
<accession>A0A2U2BYM3</accession>
<evidence type="ECO:0000256" key="1">
    <source>
        <dbReference type="ARBA" id="ARBA00022676"/>
    </source>
</evidence>
<dbReference type="GO" id="GO:0009244">
    <property type="term" value="P:lipopolysaccharide core region biosynthetic process"/>
    <property type="evidence" value="ECO:0007669"/>
    <property type="project" value="TreeGrafter"/>
</dbReference>
<dbReference type="InterPro" id="IPR051199">
    <property type="entry name" value="LPS_LOS_Heptosyltrfase"/>
</dbReference>
<evidence type="ECO:0000256" key="2">
    <source>
        <dbReference type="ARBA" id="ARBA00022679"/>
    </source>
</evidence>
<proteinExistence type="predicted"/>
<dbReference type="InterPro" id="IPR002201">
    <property type="entry name" value="Glyco_trans_9"/>
</dbReference>
<dbReference type="GO" id="GO:0008713">
    <property type="term" value="F:ADP-heptose-lipopolysaccharide heptosyltransferase activity"/>
    <property type="evidence" value="ECO:0007669"/>
    <property type="project" value="TreeGrafter"/>
</dbReference>
<dbReference type="Gene3D" id="3.40.50.2000">
    <property type="entry name" value="Glycogen Phosphorylase B"/>
    <property type="match status" value="2"/>
</dbReference>
<dbReference type="GO" id="GO:0005829">
    <property type="term" value="C:cytosol"/>
    <property type="evidence" value="ECO:0007669"/>
    <property type="project" value="TreeGrafter"/>
</dbReference>
<comment type="caution">
    <text evidence="3">The sequence shown here is derived from an EMBL/GenBank/DDBJ whole genome shotgun (WGS) entry which is preliminary data.</text>
</comment>
<dbReference type="EMBL" id="QEYI01000010">
    <property type="protein sequence ID" value="PWE19802.1"/>
    <property type="molecule type" value="Genomic_DNA"/>
</dbReference>
<dbReference type="Proteomes" id="UP000245014">
    <property type="component" value="Unassembled WGS sequence"/>
</dbReference>
<evidence type="ECO:0008006" key="5">
    <source>
        <dbReference type="Google" id="ProtNLM"/>
    </source>
</evidence>
<organism evidence="3 4">
    <name type="scientific">Aliarcobacter skirrowii</name>
    <dbReference type="NCBI Taxonomy" id="28200"/>
    <lineage>
        <taxon>Bacteria</taxon>
        <taxon>Pseudomonadati</taxon>
        <taxon>Campylobacterota</taxon>
        <taxon>Epsilonproteobacteria</taxon>
        <taxon>Campylobacterales</taxon>
        <taxon>Arcobacteraceae</taxon>
        <taxon>Aliarcobacter</taxon>
    </lineage>
</organism>
<dbReference type="RefSeq" id="WP_109076635.1">
    <property type="nucleotide sequence ID" value="NZ_QEYH01000010.1"/>
</dbReference>
<dbReference type="PANTHER" id="PTHR30160">
    <property type="entry name" value="TETRAACYLDISACCHARIDE 4'-KINASE-RELATED"/>
    <property type="match status" value="1"/>
</dbReference>
<dbReference type="AlphaFoldDB" id="A0A2U2BYM3"/>
<reference evidence="3 4" key="1">
    <citation type="submission" date="2018-05" db="EMBL/GenBank/DDBJ databases">
        <title>Antimicrobial susceptibility testing and genomic analysis of Arcobacter skirrowii strains and one Arcobacter butzleri isolated from German poultry farms.</title>
        <authorList>
            <person name="Haenel I."/>
            <person name="Hotzel H."/>
            <person name="Tomaso H."/>
            <person name="Busch A."/>
        </authorList>
    </citation>
    <scope>NUCLEOTIDE SEQUENCE [LARGE SCALE GENOMIC DNA]</scope>
    <source>
        <strain evidence="4">v</strain>
    </source>
</reference>